<evidence type="ECO:0000256" key="1">
    <source>
        <dbReference type="ARBA" id="ARBA00023015"/>
    </source>
</evidence>
<dbReference type="STRING" id="1465490.SAMN05444277_104191"/>
<evidence type="ECO:0000313" key="5">
    <source>
        <dbReference type="EMBL" id="SFQ02101.1"/>
    </source>
</evidence>
<dbReference type="Pfam" id="PF00356">
    <property type="entry name" value="LacI"/>
    <property type="match status" value="1"/>
</dbReference>
<organism evidence="5 6">
    <name type="scientific">Parafilimonas terrae</name>
    <dbReference type="NCBI Taxonomy" id="1465490"/>
    <lineage>
        <taxon>Bacteria</taxon>
        <taxon>Pseudomonadati</taxon>
        <taxon>Bacteroidota</taxon>
        <taxon>Chitinophagia</taxon>
        <taxon>Chitinophagales</taxon>
        <taxon>Chitinophagaceae</taxon>
        <taxon>Parafilimonas</taxon>
    </lineage>
</organism>
<evidence type="ECO:0000256" key="3">
    <source>
        <dbReference type="ARBA" id="ARBA00023163"/>
    </source>
</evidence>
<dbReference type="AlphaFoldDB" id="A0A1I5V3S5"/>
<dbReference type="PANTHER" id="PTHR30146:SF109">
    <property type="entry name" value="HTH-TYPE TRANSCRIPTIONAL REGULATOR GALS"/>
    <property type="match status" value="1"/>
</dbReference>
<evidence type="ECO:0000313" key="6">
    <source>
        <dbReference type="Proteomes" id="UP000199031"/>
    </source>
</evidence>
<dbReference type="OrthoDB" id="667031at2"/>
<evidence type="ECO:0000259" key="4">
    <source>
        <dbReference type="PROSITE" id="PS50932"/>
    </source>
</evidence>
<name>A0A1I5V3S5_9BACT</name>
<dbReference type="Gene3D" id="3.40.50.2300">
    <property type="match status" value="2"/>
</dbReference>
<dbReference type="CDD" id="cd06267">
    <property type="entry name" value="PBP1_LacI_sugar_binding-like"/>
    <property type="match status" value="1"/>
</dbReference>
<dbReference type="InterPro" id="IPR010982">
    <property type="entry name" value="Lambda_DNA-bd_dom_sf"/>
</dbReference>
<feature type="domain" description="HTH lacI-type" evidence="4">
    <location>
        <begin position="7"/>
        <end position="61"/>
    </location>
</feature>
<dbReference type="InterPro" id="IPR028082">
    <property type="entry name" value="Peripla_BP_I"/>
</dbReference>
<evidence type="ECO:0000256" key="2">
    <source>
        <dbReference type="ARBA" id="ARBA00023125"/>
    </source>
</evidence>
<dbReference type="PANTHER" id="PTHR30146">
    <property type="entry name" value="LACI-RELATED TRANSCRIPTIONAL REPRESSOR"/>
    <property type="match status" value="1"/>
</dbReference>
<sequence>MNPLHDITIKDIAQRLNVSVSTVSRALRGSTDIKKETRELILQVADELNYRPNPIALSLKDKKTKVIGVMVQEIANNYCSATIAGIEDYANKMGYQVLISQSHEKYDVEVTNLHLLASRRVDGIIITLSNETKNAAHLQDLIDKGIPVVMFDRVCEYLPSHKVIVDDCEGSYNATEHLIQQGYKRIAHLTISPSLAITQRRLKGYKDALKAYGIKTKKEWIIHCDFDPGHMEKDVRNLLLGPYKPDAIFSSVERLSMVCLKVMKQLNLKVPDDVAIAGFSDNPVSGFLSPALTSVAQPTFEIGQHAAALLISQIETKEKPKEYTTVQLKTRLDIRESSLAKKQMPADALQE</sequence>
<protein>
    <submittedName>
        <fullName evidence="5">Transcriptional regulator, LacI family</fullName>
    </submittedName>
</protein>
<dbReference type="Pfam" id="PF00532">
    <property type="entry name" value="Peripla_BP_1"/>
    <property type="match status" value="1"/>
</dbReference>
<dbReference type="RefSeq" id="WP_090657460.1">
    <property type="nucleotide sequence ID" value="NZ_FOXQ01000004.1"/>
</dbReference>
<dbReference type="SMART" id="SM00354">
    <property type="entry name" value="HTH_LACI"/>
    <property type="match status" value="1"/>
</dbReference>
<dbReference type="SUPFAM" id="SSF53822">
    <property type="entry name" value="Periplasmic binding protein-like I"/>
    <property type="match status" value="1"/>
</dbReference>
<accession>A0A1I5V3S5</accession>
<keyword evidence="1" id="KW-0805">Transcription regulation</keyword>
<gene>
    <name evidence="5" type="ORF">SAMN05444277_104191</name>
</gene>
<dbReference type="PROSITE" id="PS50932">
    <property type="entry name" value="HTH_LACI_2"/>
    <property type="match status" value="1"/>
</dbReference>
<dbReference type="CDD" id="cd01392">
    <property type="entry name" value="HTH_LacI"/>
    <property type="match status" value="1"/>
</dbReference>
<dbReference type="InterPro" id="IPR000843">
    <property type="entry name" value="HTH_LacI"/>
</dbReference>
<keyword evidence="2" id="KW-0238">DNA-binding</keyword>
<keyword evidence="6" id="KW-1185">Reference proteome</keyword>
<dbReference type="Gene3D" id="1.10.260.40">
    <property type="entry name" value="lambda repressor-like DNA-binding domains"/>
    <property type="match status" value="1"/>
</dbReference>
<dbReference type="GO" id="GO:0003700">
    <property type="term" value="F:DNA-binding transcription factor activity"/>
    <property type="evidence" value="ECO:0007669"/>
    <property type="project" value="TreeGrafter"/>
</dbReference>
<dbReference type="InterPro" id="IPR001761">
    <property type="entry name" value="Peripla_BP/Lac1_sug-bd_dom"/>
</dbReference>
<reference evidence="5 6" key="1">
    <citation type="submission" date="2016-10" db="EMBL/GenBank/DDBJ databases">
        <authorList>
            <person name="de Groot N.N."/>
        </authorList>
    </citation>
    <scope>NUCLEOTIDE SEQUENCE [LARGE SCALE GENOMIC DNA]</scope>
    <source>
        <strain evidence="5 6">DSM 28286</strain>
    </source>
</reference>
<dbReference type="Proteomes" id="UP000199031">
    <property type="component" value="Unassembled WGS sequence"/>
</dbReference>
<dbReference type="GO" id="GO:0000976">
    <property type="term" value="F:transcription cis-regulatory region binding"/>
    <property type="evidence" value="ECO:0007669"/>
    <property type="project" value="TreeGrafter"/>
</dbReference>
<keyword evidence="3" id="KW-0804">Transcription</keyword>
<dbReference type="SUPFAM" id="SSF47413">
    <property type="entry name" value="lambda repressor-like DNA-binding domains"/>
    <property type="match status" value="1"/>
</dbReference>
<proteinExistence type="predicted"/>
<dbReference type="EMBL" id="FOXQ01000004">
    <property type="protein sequence ID" value="SFQ02101.1"/>
    <property type="molecule type" value="Genomic_DNA"/>
</dbReference>